<accession>A0A0E9X3X5</accession>
<sequence length="48" mass="5487">MTLFAMNSIMSLLLKDGIFDNKVPKQEGQLYNSSLTVTVYDNQQETFI</sequence>
<evidence type="ECO:0000313" key="1">
    <source>
        <dbReference type="EMBL" id="JAH96590.1"/>
    </source>
</evidence>
<reference evidence="1" key="1">
    <citation type="submission" date="2014-11" db="EMBL/GenBank/DDBJ databases">
        <authorList>
            <person name="Amaro Gonzalez C."/>
        </authorList>
    </citation>
    <scope>NUCLEOTIDE SEQUENCE</scope>
</reference>
<protein>
    <submittedName>
        <fullName evidence="1">Uncharacterized protein</fullName>
    </submittedName>
</protein>
<dbReference type="EMBL" id="GBXM01011987">
    <property type="protein sequence ID" value="JAH96590.1"/>
    <property type="molecule type" value="Transcribed_RNA"/>
</dbReference>
<proteinExistence type="predicted"/>
<organism evidence="1">
    <name type="scientific">Anguilla anguilla</name>
    <name type="common">European freshwater eel</name>
    <name type="synonym">Muraena anguilla</name>
    <dbReference type="NCBI Taxonomy" id="7936"/>
    <lineage>
        <taxon>Eukaryota</taxon>
        <taxon>Metazoa</taxon>
        <taxon>Chordata</taxon>
        <taxon>Craniata</taxon>
        <taxon>Vertebrata</taxon>
        <taxon>Euteleostomi</taxon>
        <taxon>Actinopterygii</taxon>
        <taxon>Neopterygii</taxon>
        <taxon>Teleostei</taxon>
        <taxon>Anguilliformes</taxon>
        <taxon>Anguillidae</taxon>
        <taxon>Anguilla</taxon>
    </lineage>
</organism>
<name>A0A0E9X3X5_ANGAN</name>
<reference evidence="1" key="2">
    <citation type="journal article" date="2015" name="Fish Shellfish Immunol.">
        <title>Early steps in the European eel (Anguilla anguilla)-Vibrio vulnificus interaction in the gills: Role of the RtxA13 toxin.</title>
        <authorList>
            <person name="Callol A."/>
            <person name="Pajuelo D."/>
            <person name="Ebbesson L."/>
            <person name="Teles M."/>
            <person name="MacKenzie S."/>
            <person name="Amaro C."/>
        </authorList>
    </citation>
    <scope>NUCLEOTIDE SEQUENCE</scope>
</reference>
<dbReference type="AlphaFoldDB" id="A0A0E9X3X5"/>